<sequence length="226" mass="24710">MSSFSDYASFNDKCSEPEESPGKSYYTSNYTSDRPPHLNGDNFSSTQPGGSTFQPRRPPSVHLSGQHVTTDTETDYDAQHYPSSGSANTNSTVKGADPFAQRPDLDYLVNRDYHDSTAPLLTAQAVAALDHSIETQWYNGDIRSWMRAGYNITADATNNGSTGYLQMSNGSMSHSSVATNRSWIMVTTAHDPQAENINGVGGWQADMAADPNTMARNIPDEDTRDH</sequence>
<reference evidence="1 2" key="1">
    <citation type="journal article" date="2022" name="New Phytol.">
        <title>Ecological generalism drives hyperdiversity of secondary metabolite gene clusters in xylarialean endophytes.</title>
        <authorList>
            <person name="Franco M.E.E."/>
            <person name="Wisecaver J.H."/>
            <person name="Arnold A.E."/>
            <person name="Ju Y.M."/>
            <person name="Slot J.C."/>
            <person name="Ahrendt S."/>
            <person name="Moore L.P."/>
            <person name="Eastman K.E."/>
            <person name="Scott K."/>
            <person name="Konkel Z."/>
            <person name="Mondo S.J."/>
            <person name="Kuo A."/>
            <person name="Hayes R.D."/>
            <person name="Haridas S."/>
            <person name="Andreopoulos B."/>
            <person name="Riley R."/>
            <person name="LaButti K."/>
            <person name="Pangilinan J."/>
            <person name="Lipzen A."/>
            <person name="Amirebrahimi M."/>
            <person name="Yan J."/>
            <person name="Adam C."/>
            <person name="Keymanesh K."/>
            <person name="Ng V."/>
            <person name="Louie K."/>
            <person name="Northen T."/>
            <person name="Drula E."/>
            <person name="Henrissat B."/>
            <person name="Hsieh H.M."/>
            <person name="Youens-Clark K."/>
            <person name="Lutzoni F."/>
            <person name="Miadlikowska J."/>
            <person name="Eastwood D.C."/>
            <person name="Hamelin R.C."/>
            <person name="Grigoriev I.V."/>
            <person name="U'Ren J.M."/>
        </authorList>
    </citation>
    <scope>NUCLEOTIDE SEQUENCE [LARGE SCALE GENOMIC DNA]</scope>
    <source>
        <strain evidence="1 2">CBS 119005</strain>
    </source>
</reference>
<evidence type="ECO:0000313" key="1">
    <source>
        <dbReference type="EMBL" id="KAI4867525.1"/>
    </source>
</evidence>
<protein>
    <submittedName>
        <fullName evidence="1">Uncharacterized protein</fullName>
    </submittedName>
</protein>
<name>A0ACB9Z8N1_9PEZI</name>
<proteinExistence type="predicted"/>
<dbReference type="EMBL" id="MU393446">
    <property type="protein sequence ID" value="KAI4867525.1"/>
    <property type="molecule type" value="Genomic_DNA"/>
</dbReference>
<evidence type="ECO:0000313" key="2">
    <source>
        <dbReference type="Proteomes" id="UP001497700"/>
    </source>
</evidence>
<keyword evidence="2" id="KW-1185">Reference proteome</keyword>
<dbReference type="Proteomes" id="UP001497700">
    <property type="component" value="Unassembled WGS sequence"/>
</dbReference>
<accession>A0ACB9Z8N1</accession>
<organism evidence="1 2">
    <name type="scientific">Hypoxylon rubiginosum</name>
    <dbReference type="NCBI Taxonomy" id="110542"/>
    <lineage>
        <taxon>Eukaryota</taxon>
        <taxon>Fungi</taxon>
        <taxon>Dikarya</taxon>
        <taxon>Ascomycota</taxon>
        <taxon>Pezizomycotina</taxon>
        <taxon>Sordariomycetes</taxon>
        <taxon>Xylariomycetidae</taxon>
        <taxon>Xylariales</taxon>
        <taxon>Hypoxylaceae</taxon>
        <taxon>Hypoxylon</taxon>
    </lineage>
</organism>
<comment type="caution">
    <text evidence="1">The sequence shown here is derived from an EMBL/GenBank/DDBJ whole genome shotgun (WGS) entry which is preliminary data.</text>
</comment>
<gene>
    <name evidence="1" type="ORF">F4820DRAFT_413355</name>
</gene>